<dbReference type="InterPro" id="IPR029052">
    <property type="entry name" value="Metallo-depent_PP-like"/>
</dbReference>
<dbReference type="Gene3D" id="3.60.21.10">
    <property type="match status" value="1"/>
</dbReference>
<dbReference type="InterPro" id="IPR041796">
    <property type="entry name" value="Mre11_N"/>
</dbReference>
<evidence type="ECO:0000259" key="2">
    <source>
        <dbReference type="Pfam" id="PF00149"/>
    </source>
</evidence>
<dbReference type="GO" id="GO:0016787">
    <property type="term" value="F:hydrolase activity"/>
    <property type="evidence" value="ECO:0007669"/>
    <property type="project" value="UniProtKB-KW"/>
</dbReference>
<dbReference type="InterPro" id="IPR050535">
    <property type="entry name" value="DNA_Repair-Maintenance_Comp"/>
</dbReference>
<organism evidence="3 4">
    <name type="scientific">Geosporobacter ferrireducens</name>
    <dbReference type="NCBI Taxonomy" id="1424294"/>
    <lineage>
        <taxon>Bacteria</taxon>
        <taxon>Bacillati</taxon>
        <taxon>Bacillota</taxon>
        <taxon>Clostridia</taxon>
        <taxon>Peptostreptococcales</taxon>
        <taxon>Thermotaleaceae</taxon>
        <taxon>Geosporobacter</taxon>
    </lineage>
</organism>
<proteinExistence type="predicted"/>
<dbReference type="SUPFAM" id="SSF56300">
    <property type="entry name" value="Metallo-dependent phosphatases"/>
    <property type="match status" value="1"/>
</dbReference>
<dbReference type="InterPro" id="IPR004843">
    <property type="entry name" value="Calcineurin-like_PHP"/>
</dbReference>
<feature type="domain" description="Calcineurin-like phosphoesterase" evidence="2">
    <location>
        <begin position="4"/>
        <end position="195"/>
    </location>
</feature>
<dbReference type="PANTHER" id="PTHR30337:SF7">
    <property type="entry name" value="PHOSPHOESTERASE"/>
    <property type="match status" value="1"/>
</dbReference>
<dbReference type="RefSeq" id="WP_069975664.1">
    <property type="nucleotide sequence ID" value="NZ_CP017269.1"/>
</dbReference>
<sequence length="376" mass="43169">MQKIKVLHCGDFHFDTPFFGLTTAEAEKRKEDLRETFGRIVSIAKEEAVDLLLISGDFFDSEKVMKTTLEYIIKKLEEIPQVRIFISPGNHDPYTYKSYYRLIQWPANVHIFTSKLEGVRIPELDTYVYGIGFSKNHEKKPLLEDLQLENPCCINIMVLHGDVVSGEQDSDYNPISIERIEKSQLDYLALGHRHSFSGINKTGSTYWSYSGNPEGRGFDELGAKGIVLGEISKDYCNLNFREICKRKYYEQVINIQGAATYEEIVEKINDQINDPDRRRNLYKLVLQGELSEGFVLHSAVIAEKLEDRFYFLKLVDDTEAYVDYGELSDSFSLKGVFVRTMQEKMSKAASLEEKKKLEFALKAGLRALRDGEVTLE</sequence>
<reference evidence="3 4" key="1">
    <citation type="submission" date="2016-09" db="EMBL/GenBank/DDBJ databases">
        <title>Genomic analysis reveals versatility of anaerobic energy metabolism of Geosporobacter ferrireducens IRF9 of phylum Firmicutes.</title>
        <authorList>
            <person name="Kim S.-J."/>
        </authorList>
    </citation>
    <scope>NUCLEOTIDE SEQUENCE [LARGE SCALE GENOMIC DNA]</scope>
    <source>
        <strain evidence="3 4">IRF9</strain>
    </source>
</reference>
<dbReference type="STRING" id="1424294.Gferi_08935"/>
<evidence type="ECO:0000313" key="3">
    <source>
        <dbReference type="EMBL" id="AOT69694.1"/>
    </source>
</evidence>
<dbReference type="CDD" id="cd00840">
    <property type="entry name" value="MPP_Mre11_N"/>
    <property type="match status" value="1"/>
</dbReference>
<dbReference type="KEGG" id="gfe:Gferi_08935"/>
<dbReference type="Proteomes" id="UP000095743">
    <property type="component" value="Chromosome"/>
</dbReference>
<dbReference type="Pfam" id="PF00149">
    <property type="entry name" value="Metallophos"/>
    <property type="match status" value="1"/>
</dbReference>
<evidence type="ECO:0000313" key="4">
    <source>
        <dbReference type="Proteomes" id="UP000095743"/>
    </source>
</evidence>
<name>A0A1D8GFL6_9FIRM</name>
<evidence type="ECO:0000256" key="1">
    <source>
        <dbReference type="ARBA" id="ARBA00022801"/>
    </source>
</evidence>
<dbReference type="EMBL" id="CP017269">
    <property type="protein sequence ID" value="AOT69694.1"/>
    <property type="molecule type" value="Genomic_DNA"/>
</dbReference>
<gene>
    <name evidence="3" type="ORF">Gferi_08935</name>
</gene>
<dbReference type="AlphaFoldDB" id="A0A1D8GFL6"/>
<keyword evidence="4" id="KW-1185">Reference proteome</keyword>
<dbReference type="PANTHER" id="PTHR30337">
    <property type="entry name" value="COMPONENT OF ATP-DEPENDENT DSDNA EXONUCLEASE"/>
    <property type="match status" value="1"/>
</dbReference>
<accession>A0A1D8GFL6</accession>
<keyword evidence="1" id="KW-0378">Hydrolase</keyword>
<protein>
    <recommendedName>
        <fullName evidence="2">Calcineurin-like phosphoesterase domain-containing protein</fullName>
    </recommendedName>
</protein>